<dbReference type="GO" id="GO:0005829">
    <property type="term" value="C:cytosol"/>
    <property type="evidence" value="ECO:0007669"/>
    <property type="project" value="TreeGrafter"/>
</dbReference>
<sequence>MTAAFDKEQQRIDRVAATIATQIEKLTEETAHRKEDIVNIRKQFTEEISFNTDDSFDDYLETVLALRQEAVELTVSQSSHRIATKRLEKLKKMKSSPYFGRIDITEEDFPGTDEIYVGTSSLMDDSGEDFLIYDWRAPVASIYYDFEPGPIRYKTPNGFITGTLEKKYQYLIKDGILQSMFDTSLTIGDEVLQQVLGQGTNKHMNSIVATIQQEQNQVIRHDYKKLLVVHGAAGSGKTSAALQRIAYLLYKYRETLTADQIILFSPNAMFNSYVSNVLPELGEENMHQVTFQEYLNERLQDDFTVETPFEQLEYILTQEDSPIHRTRVASIKFKASSQFFEAIETYRKALEIEGMIFKDLTFRGQVLITGKEIAERFYSDTEASRFTNRVELLKEWLTNLLKETLETEMKEPWVHEKVELLSENSYRKAKEHLVKKHGLRNEEADEYEVTTEELARLITLQHLQPLRTIVDSFSFVDSKAIYAQLFADPQAITRWTSGETPAEWADICRETLAMLTDNHLSYEDATPFLLMRALIQGFSTNRTIKQILIDEAQDYSTFQFEYLKRLFPETSMTVLGDFNQAIFAHASDDIDFHGLNRLYGEEQTAIVNMTRSYRSSKPIIDFTSSLVPNGASIIPFDREGVLPTLTQVATTEELHHSIASKIAALRDEGYVSIAIICKSAEESIAADHGLASVENLKLITKGSQEYEEGAVVIPSYLAKGVEFEAVIIYDASAKQYGDERVLRLFYTACTRAMHELQLYSLGPVTPLISHALRDGLIQ</sequence>
<keyword evidence="2 5" id="KW-0378">Hydrolase</keyword>
<dbReference type="GO" id="GO:0043138">
    <property type="term" value="F:3'-5' DNA helicase activity"/>
    <property type="evidence" value="ECO:0007669"/>
    <property type="project" value="TreeGrafter"/>
</dbReference>
<dbReference type="InterPro" id="IPR014016">
    <property type="entry name" value="UvrD-like_ATP-bd"/>
</dbReference>
<evidence type="ECO:0000313" key="7">
    <source>
        <dbReference type="EMBL" id="PWI24199.1"/>
    </source>
</evidence>
<keyword evidence="4 5" id="KW-0067">ATP-binding</keyword>
<name>A0A2U3AI21_9BACL</name>
<dbReference type="GO" id="GO:0005524">
    <property type="term" value="F:ATP binding"/>
    <property type="evidence" value="ECO:0007669"/>
    <property type="project" value="UniProtKB-UniRule"/>
</dbReference>
<keyword evidence="3 5" id="KW-0347">Helicase</keyword>
<dbReference type="AlphaFoldDB" id="A0A2U3AI21"/>
<dbReference type="PANTHER" id="PTHR11070">
    <property type="entry name" value="UVRD / RECB / PCRA DNA HELICASE FAMILY MEMBER"/>
    <property type="match status" value="1"/>
</dbReference>
<dbReference type="Proteomes" id="UP000245938">
    <property type="component" value="Unassembled WGS sequence"/>
</dbReference>
<organism evidence="7 8">
    <name type="scientific">Kurthia sibirica</name>
    <dbReference type="NCBI Taxonomy" id="202750"/>
    <lineage>
        <taxon>Bacteria</taxon>
        <taxon>Bacillati</taxon>
        <taxon>Bacillota</taxon>
        <taxon>Bacilli</taxon>
        <taxon>Bacillales</taxon>
        <taxon>Caryophanaceae</taxon>
        <taxon>Kurthia</taxon>
    </lineage>
</organism>
<dbReference type="Pfam" id="PF13538">
    <property type="entry name" value="UvrD_C_2"/>
    <property type="match status" value="1"/>
</dbReference>
<evidence type="ECO:0000256" key="2">
    <source>
        <dbReference type="ARBA" id="ARBA00022801"/>
    </source>
</evidence>
<evidence type="ECO:0000256" key="1">
    <source>
        <dbReference type="ARBA" id="ARBA00022741"/>
    </source>
</evidence>
<evidence type="ECO:0000313" key="8">
    <source>
        <dbReference type="Proteomes" id="UP000245938"/>
    </source>
</evidence>
<proteinExistence type="predicted"/>
<dbReference type="InterPro" id="IPR027785">
    <property type="entry name" value="UvrD-like_helicase_C"/>
</dbReference>
<dbReference type="GO" id="GO:0000725">
    <property type="term" value="P:recombinational repair"/>
    <property type="evidence" value="ECO:0007669"/>
    <property type="project" value="TreeGrafter"/>
</dbReference>
<dbReference type="OrthoDB" id="9787585at2"/>
<evidence type="ECO:0000256" key="3">
    <source>
        <dbReference type="ARBA" id="ARBA00022806"/>
    </source>
</evidence>
<feature type="binding site" evidence="5">
    <location>
        <begin position="231"/>
        <end position="238"/>
    </location>
    <ligand>
        <name>ATP</name>
        <dbReference type="ChEBI" id="CHEBI:30616"/>
    </ligand>
</feature>
<dbReference type="GO" id="GO:0016787">
    <property type="term" value="F:hydrolase activity"/>
    <property type="evidence" value="ECO:0007669"/>
    <property type="project" value="UniProtKB-UniRule"/>
</dbReference>
<reference evidence="7 8" key="1">
    <citation type="submission" date="2018-05" db="EMBL/GenBank/DDBJ databases">
        <title>Kurthia sibirica genome sequence.</title>
        <authorList>
            <person name="Maclea K.S."/>
            <person name="Goen A.E."/>
        </authorList>
    </citation>
    <scope>NUCLEOTIDE SEQUENCE [LARGE SCALE GENOMIC DNA]</scope>
    <source>
        <strain evidence="7 8">ATCC 49154</strain>
    </source>
</reference>
<dbReference type="PANTHER" id="PTHR11070:SF17">
    <property type="entry name" value="DNA HELICASE IV"/>
    <property type="match status" value="1"/>
</dbReference>
<dbReference type="EMBL" id="QFVR01000026">
    <property type="protein sequence ID" value="PWI24199.1"/>
    <property type="molecule type" value="Genomic_DNA"/>
</dbReference>
<dbReference type="NCBIfam" id="NF041464">
    <property type="entry name" value="HelD_BACSU"/>
    <property type="match status" value="1"/>
</dbReference>
<dbReference type="Pfam" id="PF00580">
    <property type="entry name" value="UvrD-helicase"/>
    <property type="match status" value="1"/>
</dbReference>
<dbReference type="InterPro" id="IPR048228">
    <property type="entry name" value="HelD_bacillota"/>
</dbReference>
<dbReference type="GO" id="GO:0003677">
    <property type="term" value="F:DNA binding"/>
    <property type="evidence" value="ECO:0007669"/>
    <property type="project" value="InterPro"/>
</dbReference>
<keyword evidence="8" id="KW-1185">Reference proteome</keyword>
<dbReference type="PROSITE" id="PS51198">
    <property type="entry name" value="UVRD_HELICASE_ATP_BIND"/>
    <property type="match status" value="1"/>
</dbReference>
<keyword evidence="1 5" id="KW-0547">Nucleotide-binding</keyword>
<dbReference type="Gene3D" id="3.40.50.300">
    <property type="entry name" value="P-loop containing nucleotide triphosphate hydrolases"/>
    <property type="match status" value="3"/>
</dbReference>
<dbReference type="RefSeq" id="WP_109307185.1">
    <property type="nucleotide sequence ID" value="NZ_BJUF01000039.1"/>
</dbReference>
<dbReference type="Gene3D" id="1.10.10.160">
    <property type="match status" value="1"/>
</dbReference>
<dbReference type="SUPFAM" id="SSF52540">
    <property type="entry name" value="P-loop containing nucleoside triphosphate hydrolases"/>
    <property type="match status" value="1"/>
</dbReference>
<feature type="domain" description="UvrD-like helicase ATP-binding" evidence="6">
    <location>
        <begin position="210"/>
        <end position="616"/>
    </location>
</feature>
<evidence type="ECO:0000259" key="6">
    <source>
        <dbReference type="PROSITE" id="PS51198"/>
    </source>
</evidence>
<protein>
    <submittedName>
        <fullName evidence="7">Helicase</fullName>
    </submittedName>
</protein>
<accession>A0A2U3AI21</accession>
<dbReference type="InterPro" id="IPR013986">
    <property type="entry name" value="DExx_box_DNA_helicase_dom_sf"/>
</dbReference>
<gene>
    <name evidence="7" type="ORF">DEX24_14765</name>
</gene>
<dbReference type="InterPro" id="IPR000212">
    <property type="entry name" value="DNA_helicase_UvrD/REP"/>
</dbReference>
<evidence type="ECO:0000256" key="4">
    <source>
        <dbReference type="ARBA" id="ARBA00022840"/>
    </source>
</evidence>
<evidence type="ECO:0000256" key="5">
    <source>
        <dbReference type="PROSITE-ProRule" id="PRU00560"/>
    </source>
</evidence>
<comment type="caution">
    <text evidence="7">The sequence shown here is derived from an EMBL/GenBank/DDBJ whole genome shotgun (WGS) entry which is preliminary data.</text>
</comment>
<dbReference type="InterPro" id="IPR027417">
    <property type="entry name" value="P-loop_NTPase"/>
</dbReference>